<dbReference type="InterPro" id="IPR036061">
    <property type="entry name" value="CheW-like_dom_sf"/>
</dbReference>
<dbReference type="PANTHER" id="PTHR22617:SF23">
    <property type="entry name" value="CHEMOTAXIS PROTEIN CHEW"/>
    <property type="match status" value="1"/>
</dbReference>
<dbReference type="GO" id="GO:0005829">
    <property type="term" value="C:cytosol"/>
    <property type="evidence" value="ECO:0007669"/>
    <property type="project" value="TreeGrafter"/>
</dbReference>
<sequence>MREDLLQDEKVIIFQLKAEEFAIPVQQVGSIERMQSITRVPGTSDFVKGVINLRGVVTPIIDLRIRLNIEARDYSDSTRIIIVEINNMEVGLIVDSANDVIDIPKSSIEPAPEIVGAVNNDYIKGVAKLENRLLILLDLSKVLLSDELSELKELEG</sequence>
<dbReference type="GO" id="GO:0007165">
    <property type="term" value="P:signal transduction"/>
    <property type="evidence" value="ECO:0007669"/>
    <property type="project" value="InterPro"/>
</dbReference>
<evidence type="ECO:0000313" key="3">
    <source>
        <dbReference type="Proteomes" id="UP000183988"/>
    </source>
</evidence>
<feature type="domain" description="CheW-like" evidence="1">
    <location>
        <begin position="8"/>
        <end position="148"/>
    </location>
</feature>
<protein>
    <submittedName>
        <fullName evidence="2">Purine-binding chemotaxis protein CheW</fullName>
    </submittedName>
</protein>
<dbReference type="SUPFAM" id="SSF50341">
    <property type="entry name" value="CheW-like"/>
    <property type="match status" value="1"/>
</dbReference>
<gene>
    <name evidence="2" type="ORF">SAMN05216225_1001163</name>
</gene>
<dbReference type="PANTHER" id="PTHR22617">
    <property type="entry name" value="CHEMOTAXIS SENSOR HISTIDINE KINASE-RELATED"/>
    <property type="match status" value="1"/>
</dbReference>
<dbReference type="GO" id="GO:0006935">
    <property type="term" value="P:chemotaxis"/>
    <property type="evidence" value="ECO:0007669"/>
    <property type="project" value="InterPro"/>
</dbReference>
<evidence type="ECO:0000313" key="2">
    <source>
        <dbReference type="EMBL" id="SHF52067.1"/>
    </source>
</evidence>
<dbReference type="AlphaFoldDB" id="A0A1M5CBU1"/>
<organism evidence="2 3">
    <name type="scientific">Ornithinibacillus halophilus</name>
    <dbReference type="NCBI Taxonomy" id="930117"/>
    <lineage>
        <taxon>Bacteria</taxon>
        <taxon>Bacillati</taxon>
        <taxon>Bacillota</taxon>
        <taxon>Bacilli</taxon>
        <taxon>Bacillales</taxon>
        <taxon>Bacillaceae</taxon>
        <taxon>Ornithinibacillus</taxon>
    </lineage>
</organism>
<dbReference type="OrthoDB" id="9794382at2"/>
<dbReference type="InterPro" id="IPR002545">
    <property type="entry name" value="CheW-lke_dom"/>
</dbReference>
<reference evidence="2 3" key="1">
    <citation type="submission" date="2016-11" db="EMBL/GenBank/DDBJ databases">
        <authorList>
            <person name="Jaros S."/>
            <person name="Januszkiewicz K."/>
            <person name="Wedrychowicz H."/>
        </authorList>
    </citation>
    <scope>NUCLEOTIDE SEQUENCE [LARGE SCALE GENOMIC DNA]</scope>
    <source>
        <strain evidence="2 3">IBRC-M 10683</strain>
    </source>
</reference>
<dbReference type="SMART" id="SM00260">
    <property type="entry name" value="CheW"/>
    <property type="match status" value="1"/>
</dbReference>
<proteinExistence type="predicted"/>
<evidence type="ECO:0000259" key="1">
    <source>
        <dbReference type="PROSITE" id="PS50851"/>
    </source>
</evidence>
<dbReference type="InterPro" id="IPR039315">
    <property type="entry name" value="CheW"/>
</dbReference>
<dbReference type="RefSeq" id="WP_072886986.1">
    <property type="nucleotide sequence ID" value="NZ_FQVW01000001.1"/>
</dbReference>
<dbReference type="Gene3D" id="2.40.50.180">
    <property type="entry name" value="CheA-289, Domain 4"/>
    <property type="match status" value="1"/>
</dbReference>
<dbReference type="Gene3D" id="2.30.30.40">
    <property type="entry name" value="SH3 Domains"/>
    <property type="match status" value="1"/>
</dbReference>
<dbReference type="Pfam" id="PF01584">
    <property type="entry name" value="CheW"/>
    <property type="match status" value="1"/>
</dbReference>
<dbReference type="EMBL" id="FQVW01000001">
    <property type="protein sequence ID" value="SHF52067.1"/>
    <property type="molecule type" value="Genomic_DNA"/>
</dbReference>
<name>A0A1M5CBU1_9BACI</name>
<accession>A0A1M5CBU1</accession>
<dbReference type="Proteomes" id="UP000183988">
    <property type="component" value="Unassembled WGS sequence"/>
</dbReference>
<dbReference type="CDD" id="cd00732">
    <property type="entry name" value="CheW"/>
    <property type="match status" value="1"/>
</dbReference>
<keyword evidence="3" id="KW-1185">Reference proteome</keyword>
<dbReference type="STRING" id="930117.SAMN05216225_1001163"/>
<dbReference type="PROSITE" id="PS50851">
    <property type="entry name" value="CHEW"/>
    <property type="match status" value="1"/>
</dbReference>